<evidence type="ECO:0000256" key="6">
    <source>
        <dbReference type="ARBA" id="ARBA00026121"/>
    </source>
</evidence>
<evidence type="ECO:0000313" key="12">
    <source>
        <dbReference type="EMBL" id="CAG7825640.1"/>
    </source>
</evidence>
<dbReference type="FunFam" id="3.30.300.30:FF:000002">
    <property type="entry name" value="Long-chain fatty acid transport protein 1"/>
    <property type="match status" value="1"/>
</dbReference>
<evidence type="ECO:0000256" key="1">
    <source>
        <dbReference type="ARBA" id="ARBA00006432"/>
    </source>
</evidence>
<reference evidence="12" key="1">
    <citation type="submission" date="2021-06" db="EMBL/GenBank/DDBJ databases">
        <authorList>
            <person name="Hodson N. C."/>
            <person name="Mongue J. A."/>
            <person name="Jaron S. K."/>
        </authorList>
    </citation>
    <scope>NUCLEOTIDE SEQUENCE</scope>
</reference>
<dbReference type="GO" id="GO:0044539">
    <property type="term" value="P:long-chain fatty acid import into cell"/>
    <property type="evidence" value="ECO:0007669"/>
    <property type="project" value="TreeGrafter"/>
</dbReference>
<keyword evidence="3" id="KW-0547">Nucleotide-binding</keyword>
<evidence type="ECO:0000259" key="10">
    <source>
        <dbReference type="Pfam" id="PF00501"/>
    </source>
</evidence>
<name>A0A8J2L5W2_9HEXA</name>
<keyword evidence="4" id="KW-0443">Lipid metabolism</keyword>
<sequence>MSKEFILSLVPTPLSNVLRTFAAATVGYFVIVHYKIIGIVLRTLRRDLTGIIRLAKGLTQLVVAQLRNKTVGDAFNQTVARYPSKICFYFEDQKWTFKEIHELTNKIGNYFSAQGFKKGDVVGIFMENCPQYAACWLGLSKIGVVSALVNTNLRMESLKHSLDIVKCKAVIYSEELSDAIQDLVTGGDLSVPIYSYSKTGNVAISKAIEMSSALKSASTEEPVSSDKVNFTDNLFYIYTSGTTGLPKAATFKHARYFMASAGGHSLHDLVGDHIYKDFQGYAGSTTKTEQKIARNVIRPGDLVFRSGDQMVMDELGYFYFRDRFGDTFRWKGENVSTTEVESVITSITQLKDCIVYGVQIPGTEGRAGMAAIVDPSASLDLGVLASGVQSKLPAYARPLFLRLTKQIETTGTFKLKKLDMQKEGFDILSIADPIYFYQGGKYVRLAVPLYHQILSGDLRL</sequence>
<evidence type="ECO:0000256" key="4">
    <source>
        <dbReference type="ARBA" id="ARBA00022832"/>
    </source>
</evidence>
<protein>
    <recommendedName>
        <fullName evidence="6">long-chain-fatty-acid--CoA ligase</fullName>
        <ecNumber evidence="6">6.2.1.3</ecNumber>
    </recommendedName>
    <alternativeName>
        <fullName evidence="8">Long-chain-fatty-acid--CoA ligase</fullName>
    </alternativeName>
</protein>
<proteinExistence type="inferred from homology"/>
<dbReference type="GO" id="GO:0004467">
    <property type="term" value="F:long-chain fatty acid-CoA ligase activity"/>
    <property type="evidence" value="ECO:0007669"/>
    <property type="project" value="UniProtKB-EC"/>
</dbReference>
<evidence type="ECO:0000256" key="2">
    <source>
        <dbReference type="ARBA" id="ARBA00022598"/>
    </source>
</evidence>
<evidence type="ECO:0000256" key="7">
    <source>
        <dbReference type="ARBA" id="ARBA00036527"/>
    </source>
</evidence>
<dbReference type="GO" id="GO:0005789">
    <property type="term" value="C:endoplasmic reticulum membrane"/>
    <property type="evidence" value="ECO:0007669"/>
    <property type="project" value="TreeGrafter"/>
</dbReference>
<evidence type="ECO:0000256" key="3">
    <source>
        <dbReference type="ARBA" id="ARBA00022741"/>
    </source>
</evidence>
<dbReference type="Proteomes" id="UP000708208">
    <property type="component" value="Unassembled WGS sequence"/>
</dbReference>
<dbReference type="GO" id="GO:0005886">
    <property type="term" value="C:plasma membrane"/>
    <property type="evidence" value="ECO:0007669"/>
    <property type="project" value="TreeGrafter"/>
</dbReference>
<dbReference type="GO" id="GO:0005324">
    <property type="term" value="F:long-chain fatty acid transmembrane transporter activity"/>
    <property type="evidence" value="ECO:0007669"/>
    <property type="project" value="TreeGrafter"/>
</dbReference>
<dbReference type="InterPro" id="IPR000873">
    <property type="entry name" value="AMP-dep_synth/lig_dom"/>
</dbReference>
<evidence type="ECO:0000256" key="9">
    <source>
        <dbReference type="ARBA" id="ARBA00048666"/>
    </source>
</evidence>
<evidence type="ECO:0000256" key="5">
    <source>
        <dbReference type="ARBA" id="ARBA00022840"/>
    </source>
</evidence>
<dbReference type="PANTHER" id="PTHR43107">
    <property type="entry name" value="LONG-CHAIN FATTY ACID TRANSPORT PROTEIN"/>
    <property type="match status" value="1"/>
</dbReference>
<dbReference type="GO" id="GO:0005524">
    <property type="term" value="F:ATP binding"/>
    <property type="evidence" value="ECO:0007669"/>
    <property type="project" value="UniProtKB-KW"/>
</dbReference>
<dbReference type="Pfam" id="PF00501">
    <property type="entry name" value="AMP-binding"/>
    <property type="match status" value="1"/>
</dbReference>
<evidence type="ECO:0000259" key="11">
    <source>
        <dbReference type="Pfam" id="PF13193"/>
    </source>
</evidence>
<dbReference type="OrthoDB" id="288590at2759"/>
<evidence type="ECO:0000256" key="8">
    <source>
        <dbReference type="ARBA" id="ARBA00041297"/>
    </source>
</evidence>
<comment type="similarity">
    <text evidence="1">Belongs to the ATP-dependent AMP-binding enzyme family.</text>
</comment>
<organism evidence="12 13">
    <name type="scientific">Allacma fusca</name>
    <dbReference type="NCBI Taxonomy" id="39272"/>
    <lineage>
        <taxon>Eukaryota</taxon>
        <taxon>Metazoa</taxon>
        <taxon>Ecdysozoa</taxon>
        <taxon>Arthropoda</taxon>
        <taxon>Hexapoda</taxon>
        <taxon>Collembola</taxon>
        <taxon>Symphypleona</taxon>
        <taxon>Sminthuridae</taxon>
        <taxon>Allacma</taxon>
    </lineage>
</organism>
<keyword evidence="5" id="KW-0067">ATP-binding</keyword>
<dbReference type="PANTHER" id="PTHR43107:SF15">
    <property type="entry name" value="FATTY ACID TRANSPORT PROTEIN 3, ISOFORM A"/>
    <property type="match status" value="1"/>
</dbReference>
<dbReference type="PROSITE" id="PS00455">
    <property type="entry name" value="AMP_BINDING"/>
    <property type="match status" value="1"/>
</dbReference>
<accession>A0A8J2L5W2</accession>
<comment type="catalytic activity">
    <reaction evidence="9">
        <text>tetracosanoate + ATP + CoA = tetracosanoyl-CoA + AMP + diphosphate</text>
        <dbReference type="Rhea" id="RHEA:33639"/>
        <dbReference type="ChEBI" id="CHEBI:30616"/>
        <dbReference type="ChEBI" id="CHEBI:31014"/>
        <dbReference type="ChEBI" id="CHEBI:33019"/>
        <dbReference type="ChEBI" id="CHEBI:57287"/>
        <dbReference type="ChEBI" id="CHEBI:65052"/>
        <dbReference type="ChEBI" id="CHEBI:456215"/>
    </reaction>
    <physiologicalReaction direction="left-to-right" evidence="9">
        <dbReference type="Rhea" id="RHEA:33640"/>
    </physiologicalReaction>
</comment>
<evidence type="ECO:0000313" key="13">
    <source>
        <dbReference type="Proteomes" id="UP000708208"/>
    </source>
</evidence>
<dbReference type="Pfam" id="PF13193">
    <property type="entry name" value="AMP-binding_C"/>
    <property type="match status" value="1"/>
</dbReference>
<feature type="domain" description="AMP-binding enzyme C-terminal" evidence="11">
    <location>
        <begin position="339"/>
        <end position="414"/>
    </location>
</feature>
<dbReference type="InterPro" id="IPR020845">
    <property type="entry name" value="AMP-binding_CS"/>
</dbReference>
<dbReference type="InterPro" id="IPR025110">
    <property type="entry name" value="AMP-bd_C"/>
</dbReference>
<gene>
    <name evidence="12" type="ORF">AFUS01_LOCUS35741</name>
</gene>
<dbReference type="AlphaFoldDB" id="A0A8J2L5W2"/>
<comment type="caution">
    <text evidence="12">The sequence shown here is derived from an EMBL/GenBank/DDBJ whole genome shotgun (WGS) entry which is preliminary data.</text>
</comment>
<dbReference type="EMBL" id="CAJVCH010537049">
    <property type="protein sequence ID" value="CAG7825640.1"/>
    <property type="molecule type" value="Genomic_DNA"/>
</dbReference>
<keyword evidence="13" id="KW-1185">Reference proteome</keyword>
<comment type="catalytic activity">
    <reaction evidence="7">
        <text>a very long-chain fatty acid + ATP + CoA = a very long-chain fatty acyl-CoA + AMP + diphosphate</text>
        <dbReference type="Rhea" id="RHEA:54536"/>
        <dbReference type="ChEBI" id="CHEBI:30616"/>
        <dbReference type="ChEBI" id="CHEBI:33019"/>
        <dbReference type="ChEBI" id="CHEBI:57287"/>
        <dbReference type="ChEBI" id="CHEBI:58950"/>
        <dbReference type="ChEBI" id="CHEBI:138261"/>
        <dbReference type="ChEBI" id="CHEBI:456215"/>
    </reaction>
    <physiologicalReaction direction="left-to-right" evidence="7">
        <dbReference type="Rhea" id="RHEA:54537"/>
    </physiologicalReaction>
</comment>
<feature type="domain" description="AMP-dependent synthetase/ligase" evidence="10">
    <location>
        <begin position="75"/>
        <end position="264"/>
    </location>
</feature>
<keyword evidence="2" id="KW-0436">Ligase</keyword>
<keyword evidence="4" id="KW-0276">Fatty acid metabolism</keyword>
<dbReference type="EC" id="6.2.1.3" evidence="6"/>